<reference evidence="1 2" key="1">
    <citation type="submission" date="2019-07" db="EMBL/GenBank/DDBJ databases">
        <title>Finished genome of Venturia effusa.</title>
        <authorList>
            <person name="Young C.A."/>
            <person name="Cox M.P."/>
            <person name="Ganley A.R.D."/>
            <person name="David W.J."/>
        </authorList>
    </citation>
    <scope>NUCLEOTIDE SEQUENCE [LARGE SCALE GENOMIC DNA]</scope>
    <source>
        <strain evidence="2">albino</strain>
    </source>
</reference>
<organism evidence="1 2">
    <name type="scientific">Venturia effusa</name>
    <dbReference type="NCBI Taxonomy" id="50376"/>
    <lineage>
        <taxon>Eukaryota</taxon>
        <taxon>Fungi</taxon>
        <taxon>Dikarya</taxon>
        <taxon>Ascomycota</taxon>
        <taxon>Pezizomycotina</taxon>
        <taxon>Dothideomycetes</taxon>
        <taxon>Pleosporomycetidae</taxon>
        <taxon>Venturiales</taxon>
        <taxon>Venturiaceae</taxon>
        <taxon>Venturia</taxon>
    </lineage>
</organism>
<dbReference type="AlphaFoldDB" id="A0A517L5K6"/>
<dbReference type="SUPFAM" id="SSF52047">
    <property type="entry name" value="RNI-like"/>
    <property type="match status" value="1"/>
</dbReference>
<sequence length="523" mass="59895">MANVPKKITIPPLPNEVGDIIMANSCLTLKDYKTLYRLKPFHDSANKKIYESVTIIIPTQGLVNVKTLCLFLRTVIENPELAHHVKRLEVRFPLKEADSHPNNAELYKDLSLLLIRGTVLEHLDLLERAMSEALLIFNLDKELNEYVISNTLVLVVLSRTPNLRSLILDYENDHWRNLLASSYAPAAWKRLLRRLSKLEYFELRNLQGSVQYENFLQTILVIPSLRTLMTRDFLPYLDASHGNNHITTMDLQLTAQETSNHARNLNQLMERSPALEVLHISIPKLSTLPGYTLRQPLSHILDPVSSTLKRLTLGYVCDLTQVKTSGGWPGFLDMRSCMRLTDLKISWHYFRTSDDVDIIQYLPPALTDLRIYDIPFEAPLRVNFNWTTQCKVSSLFARFYFPKLVGTQHDAEHIFLGHVKDLGNAHRSKRLPNLDKLTMEMSLLDSAVDQQTNPILKDLAQLGLLELLKERFYPKCATYVHELGPAKFVMLNNGLDVYACLKARMDDLILRINGHESQLAFSA</sequence>
<dbReference type="InterPro" id="IPR032675">
    <property type="entry name" value="LRR_dom_sf"/>
</dbReference>
<evidence type="ECO:0000313" key="1">
    <source>
        <dbReference type="EMBL" id="QDS70912.1"/>
    </source>
</evidence>
<dbReference type="Proteomes" id="UP000316270">
    <property type="component" value="Chromosome 5"/>
</dbReference>
<keyword evidence="2" id="KW-1185">Reference proteome</keyword>
<gene>
    <name evidence="1" type="ORF">FKW77_006430</name>
</gene>
<proteinExistence type="predicted"/>
<dbReference type="EMBL" id="CP042189">
    <property type="protein sequence ID" value="QDS70912.1"/>
    <property type="molecule type" value="Genomic_DNA"/>
</dbReference>
<evidence type="ECO:0000313" key="2">
    <source>
        <dbReference type="Proteomes" id="UP000316270"/>
    </source>
</evidence>
<dbReference type="Gene3D" id="3.80.10.10">
    <property type="entry name" value="Ribonuclease Inhibitor"/>
    <property type="match status" value="1"/>
</dbReference>
<dbReference type="OrthoDB" id="10396782at2759"/>
<protein>
    <submittedName>
        <fullName evidence="1">Uncharacterized protein</fullName>
    </submittedName>
</protein>
<name>A0A517L5K6_9PEZI</name>
<accession>A0A517L5K6</accession>